<feature type="compositionally biased region" description="Polar residues" evidence="8">
    <location>
        <begin position="210"/>
        <end position="236"/>
    </location>
</feature>
<dbReference type="PROSITE" id="PS50878">
    <property type="entry name" value="RT_POL"/>
    <property type="match status" value="1"/>
</dbReference>
<feature type="compositionally biased region" description="Polar residues" evidence="8">
    <location>
        <begin position="18"/>
        <end position="35"/>
    </location>
</feature>
<evidence type="ECO:0000259" key="10">
    <source>
        <dbReference type="PROSITE" id="PS50878"/>
    </source>
</evidence>
<dbReference type="Pfam" id="PF00078">
    <property type="entry name" value="RVT_1"/>
    <property type="match status" value="1"/>
</dbReference>
<dbReference type="InterPro" id="IPR036875">
    <property type="entry name" value="Znf_CCHC_sf"/>
</dbReference>
<accession>A0A6J8A6Z0</accession>
<sequence length="1506" mass="171458">MWEDITENDTAQHDSENVADSNMPQDTPSTSALIRDTPSTTKIDLNPVGNFDVSGDRLGQSWTRWLRSFELYATGKGVSDKKQKKALLLHCAGLDVQDIYFTLTEEDGDDVLIKRSNHGRNILMPSIKQNETETIDQYITRLKQQVVLCDHADPDAQVRDQVIEKCRSNKLRTRLLEKGPGFTLDDVRTIARTLEMAEKHSREMECANGYGNNPSSSHGSVNRVSQRKPTQYGQNKTKTKSGLKCYRCGREGHFGKDPSCPAQGKTCNKCGKSGHFGIVCKTKQGGQQNQRRYGKYGHKSAKGKATAIQLGVLKLGIYSINEDITGKYSDCFKGVGKLENFKLKLHINSKVEPVAQRMYRIPFTLREKVDKKLDELESQDIIERVNDQTPWVSPVTVVPKPNGDIRLCVDMRAANKAIVRERHPIPTLDEILYKMNGGEWFSKMDLRYGFHQLELEEGSREITTFVTHRGLYRYKRLMFGINAAPEKYQQVISQVFHDIEGVQNISDDTVVFGRTKEEHDERLTVLDRIRQKKLTLNGNKCEFAMDKITFMGHILSKNGIGPTQERVNDMLNATEPTNGSEVKSCLGLVNYSARYIPNRATISEPLRKLTKKNEAFRWGKKQQESFEKLKYSLSEGETLGYYRLDADKTQLITDASNVGLGAVLVQENKGMSRVISYASRALSETEKKYSTTEIEGLAVVWAFEKYHLYLYGIDFEIITDHKALESLYNTKCMKTTQNARIQRWMLKLMSYNYQIKYLPGKQNIADALSRLVAINKTEFKERNVAEEFVRFCAQEGTPKALTTQEIEKEAKVDTELSEVRNCLQQAKWNQSVKSAYRPVKNELSVIGYLVMRGRRIIIPKTLQAKCLQLAHEGHLGIVGTKQMLRKPLEPTKLPTGPWQYLAIDLLGPLPSGHFVFVVMDYYSRYNEIDITKDTSSEKMIDSLENMFLRHGLPLSTRSDNGPQFTSKLFKQYLEDIDVKHVRNTPLYPAANGEVECQNRALMKRIRIAQADAMDWKRELRKYIMAYRTKPHSVTEGSPSELLFKRKIRTKLPKIYCEEDVTTLDEEMGDRDMYANHKNKMYIDEKRNAHESDLKTGDSVLVKQQYTNKMTTPFISTPYKLVEKIDTPPTSALIKDTPPTSALITDTPSLSALITDTPSTSAHTNEDLIVNRKTEVESQVQSIHGNVDALTDENDDYTDDPVAKLKGVRFNTCIQPTEQAAVVDKILTRPLTGISPGEGKILIHVLMDEHFEEYAFPHLLCTGKYGWNYERPIKLTVKKYFQQRILNENQTFGADIEYLFAAQAFTETKQIMDSMGIALRKSFVGSVDATPITVNTVRNPEMINRFLLKDAGYRFLQPVRGTPPYWQKVQFKLLAAIKQLGMFTWFITLSAADLKWIDTIQAIASQRDDPEETPEQKSQKKTTSQAILTTVKQFLSEINDVHTLSTKQVLDQCQIPKDVYQEALLNSTKDRTIFYKRSPADVFVNNYNPVIQNACGANMDLQYVSNP</sequence>
<keyword evidence="4" id="KW-0255">Endonuclease</keyword>
<keyword evidence="5" id="KW-0378">Hydrolase</keyword>
<proteinExistence type="predicted"/>
<dbReference type="InterPro" id="IPR041373">
    <property type="entry name" value="RT_RNaseH"/>
</dbReference>
<dbReference type="Gene3D" id="4.10.60.10">
    <property type="entry name" value="Zinc finger, CCHC-type"/>
    <property type="match status" value="1"/>
</dbReference>
<evidence type="ECO:0000256" key="3">
    <source>
        <dbReference type="ARBA" id="ARBA00022722"/>
    </source>
</evidence>
<dbReference type="PROSITE" id="PS50158">
    <property type="entry name" value="ZF_CCHC"/>
    <property type="match status" value="1"/>
</dbReference>
<dbReference type="OrthoDB" id="10053045at2759"/>
<keyword evidence="1" id="KW-0808">Transferase</keyword>
<keyword evidence="7" id="KW-0863">Zinc-finger</keyword>
<keyword evidence="7" id="KW-0479">Metal-binding</keyword>
<dbReference type="EMBL" id="CACVKT020000596">
    <property type="protein sequence ID" value="CAC5361421.1"/>
    <property type="molecule type" value="Genomic_DNA"/>
</dbReference>
<keyword evidence="2" id="KW-0548">Nucleotidyltransferase</keyword>
<evidence type="ECO:0000256" key="4">
    <source>
        <dbReference type="ARBA" id="ARBA00022759"/>
    </source>
</evidence>
<evidence type="ECO:0000313" key="12">
    <source>
        <dbReference type="EMBL" id="CAC5361421.1"/>
    </source>
</evidence>
<keyword evidence="6" id="KW-0695">RNA-directed DNA polymerase</keyword>
<evidence type="ECO:0000259" key="11">
    <source>
        <dbReference type="PROSITE" id="PS50994"/>
    </source>
</evidence>
<dbReference type="InterPro" id="IPR043128">
    <property type="entry name" value="Rev_trsase/Diguanyl_cyclase"/>
</dbReference>
<evidence type="ECO:0000256" key="7">
    <source>
        <dbReference type="PROSITE-ProRule" id="PRU00047"/>
    </source>
</evidence>
<evidence type="ECO:0008006" key="14">
    <source>
        <dbReference type="Google" id="ProtNLM"/>
    </source>
</evidence>
<dbReference type="InterPro" id="IPR050951">
    <property type="entry name" value="Retrovirus_Pol_polyprotein"/>
</dbReference>
<evidence type="ECO:0000256" key="2">
    <source>
        <dbReference type="ARBA" id="ARBA00022695"/>
    </source>
</evidence>
<keyword evidence="7" id="KW-0862">Zinc</keyword>
<dbReference type="GO" id="GO:0008270">
    <property type="term" value="F:zinc ion binding"/>
    <property type="evidence" value="ECO:0007669"/>
    <property type="project" value="UniProtKB-KW"/>
</dbReference>
<keyword evidence="3" id="KW-0540">Nuclease</keyword>
<evidence type="ECO:0000313" key="13">
    <source>
        <dbReference type="Proteomes" id="UP000507470"/>
    </source>
</evidence>
<organism evidence="12 13">
    <name type="scientific">Mytilus coruscus</name>
    <name type="common">Sea mussel</name>
    <dbReference type="NCBI Taxonomy" id="42192"/>
    <lineage>
        <taxon>Eukaryota</taxon>
        <taxon>Metazoa</taxon>
        <taxon>Spiralia</taxon>
        <taxon>Lophotrochozoa</taxon>
        <taxon>Mollusca</taxon>
        <taxon>Bivalvia</taxon>
        <taxon>Autobranchia</taxon>
        <taxon>Pteriomorphia</taxon>
        <taxon>Mytilida</taxon>
        <taxon>Mytiloidea</taxon>
        <taxon>Mytilidae</taxon>
        <taxon>Mytilinae</taxon>
        <taxon>Mytilus</taxon>
    </lineage>
</organism>
<feature type="region of interest" description="Disordered" evidence="8">
    <location>
        <begin position="1"/>
        <end position="35"/>
    </location>
</feature>
<dbReference type="SMART" id="SM00343">
    <property type="entry name" value="ZnF_C2HC"/>
    <property type="match status" value="2"/>
</dbReference>
<dbReference type="SUPFAM" id="SSF57756">
    <property type="entry name" value="Retrovirus zinc finger-like domains"/>
    <property type="match status" value="1"/>
</dbReference>
<dbReference type="Gene3D" id="3.30.70.270">
    <property type="match status" value="2"/>
</dbReference>
<evidence type="ECO:0000259" key="9">
    <source>
        <dbReference type="PROSITE" id="PS50158"/>
    </source>
</evidence>
<keyword evidence="13" id="KW-1185">Reference proteome</keyword>
<dbReference type="Gene3D" id="3.10.10.10">
    <property type="entry name" value="HIV Type 1 Reverse Transcriptase, subunit A, domain 1"/>
    <property type="match status" value="1"/>
</dbReference>
<dbReference type="SUPFAM" id="SSF56672">
    <property type="entry name" value="DNA/RNA polymerases"/>
    <property type="match status" value="1"/>
</dbReference>
<dbReference type="FunFam" id="3.30.420.10:FF:000063">
    <property type="entry name" value="Retrovirus-related Pol polyprotein from transposon 297-like Protein"/>
    <property type="match status" value="1"/>
</dbReference>
<dbReference type="SUPFAM" id="SSF53098">
    <property type="entry name" value="Ribonuclease H-like"/>
    <property type="match status" value="1"/>
</dbReference>
<dbReference type="Proteomes" id="UP000507470">
    <property type="component" value="Unassembled WGS sequence"/>
</dbReference>
<dbReference type="Pfam" id="PF00098">
    <property type="entry name" value="zf-CCHC"/>
    <property type="match status" value="1"/>
</dbReference>
<feature type="domain" description="Integrase catalytic" evidence="11">
    <location>
        <begin position="893"/>
        <end position="1046"/>
    </location>
</feature>
<dbReference type="GO" id="GO:0003964">
    <property type="term" value="F:RNA-directed DNA polymerase activity"/>
    <property type="evidence" value="ECO:0007669"/>
    <property type="project" value="UniProtKB-KW"/>
</dbReference>
<evidence type="ECO:0000256" key="1">
    <source>
        <dbReference type="ARBA" id="ARBA00022679"/>
    </source>
</evidence>
<gene>
    <name evidence="12" type="ORF">MCOR_3572</name>
</gene>
<dbReference type="PANTHER" id="PTHR37984">
    <property type="entry name" value="PROTEIN CBG26694"/>
    <property type="match status" value="1"/>
</dbReference>
<dbReference type="PANTHER" id="PTHR37984:SF11">
    <property type="entry name" value="INTEGRASE CATALYTIC DOMAIN-CONTAINING PROTEIN"/>
    <property type="match status" value="1"/>
</dbReference>
<evidence type="ECO:0000256" key="8">
    <source>
        <dbReference type="SAM" id="MobiDB-lite"/>
    </source>
</evidence>
<dbReference type="InterPro" id="IPR036397">
    <property type="entry name" value="RNaseH_sf"/>
</dbReference>
<dbReference type="InterPro" id="IPR012337">
    <property type="entry name" value="RNaseH-like_sf"/>
</dbReference>
<feature type="domain" description="Reverse transcriptase" evidence="10">
    <location>
        <begin position="379"/>
        <end position="555"/>
    </location>
</feature>
<dbReference type="InterPro" id="IPR000477">
    <property type="entry name" value="RT_dom"/>
</dbReference>
<dbReference type="FunFam" id="3.10.10.10:FF:000003">
    <property type="entry name" value="Retrovirus-related Pol polyprotein from transposon 297-like Protein"/>
    <property type="match status" value="1"/>
</dbReference>
<dbReference type="GO" id="GO:0003676">
    <property type="term" value="F:nucleic acid binding"/>
    <property type="evidence" value="ECO:0007669"/>
    <property type="project" value="InterPro"/>
</dbReference>
<dbReference type="InterPro" id="IPR001878">
    <property type="entry name" value="Znf_CCHC"/>
</dbReference>
<dbReference type="InterPro" id="IPR043502">
    <property type="entry name" value="DNA/RNA_pol_sf"/>
</dbReference>
<protein>
    <recommendedName>
        <fullName evidence="14">Reverse transcriptase</fullName>
    </recommendedName>
</protein>
<dbReference type="Gene3D" id="3.30.420.10">
    <property type="entry name" value="Ribonuclease H-like superfamily/Ribonuclease H"/>
    <property type="match status" value="1"/>
</dbReference>
<name>A0A6J8A6Z0_MYTCO</name>
<evidence type="ECO:0000256" key="6">
    <source>
        <dbReference type="ARBA" id="ARBA00022918"/>
    </source>
</evidence>
<dbReference type="PROSITE" id="PS50994">
    <property type="entry name" value="INTEGRASE"/>
    <property type="match status" value="1"/>
</dbReference>
<dbReference type="GO" id="GO:0015074">
    <property type="term" value="P:DNA integration"/>
    <property type="evidence" value="ECO:0007669"/>
    <property type="project" value="InterPro"/>
</dbReference>
<dbReference type="InterPro" id="IPR001584">
    <property type="entry name" value="Integrase_cat-core"/>
</dbReference>
<dbReference type="GO" id="GO:0004519">
    <property type="term" value="F:endonuclease activity"/>
    <property type="evidence" value="ECO:0007669"/>
    <property type="project" value="UniProtKB-KW"/>
</dbReference>
<evidence type="ECO:0000256" key="5">
    <source>
        <dbReference type="ARBA" id="ARBA00022801"/>
    </source>
</evidence>
<dbReference type="CDD" id="cd01647">
    <property type="entry name" value="RT_LTR"/>
    <property type="match status" value="1"/>
</dbReference>
<reference evidence="12 13" key="1">
    <citation type="submission" date="2020-06" db="EMBL/GenBank/DDBJ databases">
        <authorList>
            <person name="Li R."/>
            <person name="Bekaert M."/>
        </authorList>
    </citation>
    <scope>NUCLEOTIDE SEQUENCE [LARGE SCALE GENOMIC DNA]</scope>
    <source>
        <strain evidence="13">wild</strain>
    </source>
</reference>
<feature type="region of interest" description="Disordered" evidence="8">
    <location>
        <begin position="207"/>
        <end position="238"/>
    </location>
</feature>
<dbReference type="GO" id="GO:0016787">
    <property type="term" value="F:hydrolase activity"/>
    <property type="evidence" value="ECO:0007669"/>
    <property type="project" value="UniProtKB-KW"/>
</dbReference>
<feature type="domain" description="CCHC-type" evidence="9">
    <location>
        <begin position="244"/>
        <end position="257"/>
    </location>
</feature>
<dbReference type="Gene3D" id="3.10.20.370">
    <property type="match status" value="1"/>
</dbReference>
<dbReference type="FunFam" id="3.30.70.270:FF:000020">
    <property type="entry name" value="Transposon Tf2-6 polyprotein-like Protein"/>
    <property type="match status" value="1"/>
</dbReference>
<dbReference type="FunFam" id="3.10.20.370:FF:000001">
    <property type="entry name" value="Retrovirus-related Pol polyprotein from transposon 17.6-like protein"/>
    <property type="match status" value="1"/>
</dbReference>
<dbReference type="Pfam" id="PF17917">
    <property type="entry name" value="RT_RNaseH"/>
    <property type="match status" value="1"/>
</dbReference>
<dbReference type="CDD" id="cd09274">
    <property type="entry name" value="RNase_HI_RT_Ty3"/>
    <property type="match status" value="1"/>
</dbReference>
<dbReference type="Pfam" id="PF00665">
    <property type="entry name" value="rve"/>
    <property type="match status" value="1"/>
</dbReference>